<comment type="caution">
    <text evidence="8">The sequence shown here is derived from an EMBL/GenBank/DDBJ whole genome shotgun (WGS) entry which is preliminary data.</text>
</comment>
<keyword evidence="3 5" id="KW-0717">Septation</keyword>
<evidence type="ECO:0000256" key="5">
    <source>
        <dbReference type="HAMAP-Rule" id="MF_00906"/>
    </source>
</evidence>
<evidence type="ECO:0000256" key="1">
    <source>
        <dbReference type="ARBA" id="ARBA00022490"/>
    </source>
</evidence>
<evidence type="ECO:0000256" key="3">
    <source>
        <dbReference type="ARBA" id="ARBA00023210"/>
    </source>
</evidence>
<comment type="function">
    <text evidence="5">Contributes to the efficiency of the cell division process by stabilizing the polymeric form of the cell division protein FtsZ. Acts by promoting interactions between FtsZ protofilaments and suppressing the GTPase activity of FtsZ.</text>
</comment>
<evidence type="ECO:0000259" key="7">
    <source>
        <dbReference type="Pfam" id="PF21083"/>
    </source>
</evidence>
<organism evidence="8 9">
    <name type="scientific">Idiomarina ramblicola</name>
    <dbReference type="NCBI Taxonomy" id="263724"/>
    <lineage>
        <taxon>Bacteria</taxon>
        <taxon>Pseudomonadati</taxon>
        <taxon>Pseudomonadota</taxon>
        <taxon>Gammaproteobacteria</taxon>
        <taxon>Alteromonadales</taxon>
        <taxon>Idiomarinaceae</taxon>
        <taxon>Idiomarina</taxon>
    </lineage>
</organism>
<evidence type="ECO:0000256" key="2">
    <source>
        <dbReference type="ARBA" id="ARBA00022618"/>
    </source>
</evidence>
<protein>
    <recommendedName>
        <fullName evidence="5">Cell division protein ZapC</fullName>
    </recommendedName>
</protein>
<dbReference type="AlphaFoldDB" id="A0A432Z552"/>
<gene>
    <name evidence="5" type="primary">zapC</name>
    <name evidence="8" type="ORF">CWI78_00650</name>
</gene>
<proteinExistence type="inferred from homology"/>
<dbReference type="Proteomes" id="UP000288058">
    <property type="component" value="Unassembled WGS sequence"/>
</dbReference>
<feature type="domain" description="Cell-division protein ZapC N-terminal" evidence="7">
    <location>
        <begin position="4"/>
        <end position="87"/>
    </location>
</feature>
<keyword evidence="1 5" id="KW-0963">Cytoplasm</keyword>
<dbReference type="GO" id="GO:0005737">
    <property type="term" value="C:cytoplasm"/>
    <property type="evidence" value="ECO:0007669"/>
    <property type="project" value="UniProtKB-SubCell"/>
</dbReference>
<dbReference type="GO" id="GO:0000917">
    <property type="term" value="P:division septum assembly"/>
    <property type="evidence" value="ECO:0007669"/>
    <property type="project" value="UniProtKB-KW"/>
</dbReference>
<evidence type="ECO:0000259" key="6">
    <source>
        <dbReference type="Pfam" id="PF07126"/>
    </source>
</evidence>
<dbReference type="InterPro" id="IPR048373">
    <property type="entry name" value="ZapC_N"/>
</dbReference>
<name>A0A432Z552_9GAMM</name>
<sequence length="184" mass="21002">MESESHWLWLFNTENGKLSVKLSDTDVFDTPYKPSQLVNIHFNEQMMDIEDATTFQTVSETLEAYPADKMPCAPQNAALNATAWCRFGRPQMPQSWHFQKSDINEWPIERRLCELNSGFDQGLFLILDTDDEFATCLLLSEGMQLSAIKSLRQYHVIKVTLNRLLPATVDLALSAQSNWGQQLA</sequence>
<dbReference type="Pfam" id="PF21083">
    <property type="entry name" value="ZapC_N"/>
    <property type="match status" value="1"/>
</dbReference>
<keyword evidence="2 5" id="KW-0132">Cell division</keyword>
<keyword evidence="4 5" id="KW-0131">Cell cycle</keyword>
<dbReference type="RefSeq" id="WP_126779260.1">
    <property type="nucleotide sequence ID" value="NZ_PIQC01000001.1"/>
</dbReference>
<comment type="similarity">
    <text evidence="5">Belongs to the ZapC family.</text>
</comment>
<evidence type="ECO:0000313" key="8">
    <source>
        <dbReference type="EMBL" id="RUO72985.1"/>
    </source>
</evidence>
<dbReference type="GO" id="GO:0043093">
    <property type="term" value="P:FtsZ-dependent cytokinesis"/>
    <property type="evidence" value="ECO:0007669"/>
    <property type="project" value="UniProtKB-UniRule"/>
</dbReference>
<dbReference type="HAMAP" id="MF_00906">
    <property type="entry name" value="ZapC"/>
    <property type="match status" value="1"/>
</dbReference>
<dbReference type="EMBL" id="PIQC01000001">
    <property type="protein sequence ID" value="RUO72985.1"/>
    <property type="molecule type" value="Genomic_DNA"/>
</dbReference>
<comment type="subcellular location">
    <subcellularLocation>
        <location evidence="5">Cytoplasm</location>
    </subcellularLocation>
</comment>
<evidence type="ECO:0000256" key="4">
    <source>
        <dbReference type="ARBA" id="ARBA00023306"/>
    </source>
</evidence>
<keyword evidence="9" id="KW-1185">Reference proteome</keyword>
<feature type="domain" description="Cell-division protein ZapC C-terminal" evidence="6">
    <location>
        <begin position="90"/>
        <end position="168"/>
    </location>
</feature>
<dbReference type="OrthoDB" id="5765005at2"/>
<dbReference type="Pfam" id="PF07126">
    <property type="entry name" value="ZapC_C"/>
    <property type="match status" value="1"/>
</dbReference>
<reference evidence="9" key="1">
    <citation type="journal article" date="2018" name="Front. Microbiol.">
        <title>Genome-Based Analysis Reveals the Taxonomy and Diversity of the Family Idiomarinaceae.</title>
        <authorList>
            <person name="Liu Y."/>
            <person name="Lai Q."/>
            <person name="Shao Z."/>
        </authorList>
    </citation>
    <scope>NUCLEOTIDE SEQUENCE [LARGE SCALE GENOMIC DNA]</scope>
    <source>
        <strain evidence="9">R22</strain>
    </source>
</reference>
<comment type="subunit">
    <text evidence="5">Interacts directly with FtsZ.</text>
</comment>
<dbReference type="InterPro" id="IPR009809">
    <property type="entry name" value="ZapC"/>
</dbReference>
<evidence type="ECO:0000313" key="9">
    <source>
        <dbReference type="Proteomes" id="UP000288058"/>
    </source>
</evidence>
<dbReference type="InterPro" id="IPR048372">
    <property type="entry name" value="ZapC_C"/>
</dbReference>
<accession>A0A432Z552</accession>